<dbReference type="Pfam" id="PF02458">
    <property type="entry name" value="Transferase"/>
    <property type="match status" value="1"/>
</dbReference>
<dbReference type="AlphaFoldDB" id="A0AA88H5B6"/>
<keyword evidence="1" id="KW-0808">Transferase</keyword>
<gene>
    <name evidence="2" type="ORF">C9374_003548</name>
</gene>
<dbReference type="InterPro" id="IPR023213">
    <property type="entry name" value="CAT-like_dom_sf"/>
</dbReference>
<reference evidence="2 3" key="1">
    <citation type="journal article" date="2018" name="BMC Genomics">
        <title>The genome of Naegleria lovaniensis, the basis for a comparative approach to unravel pathogenicity factors of the human pathogenic amoeba N. fowleri.</title>
        <authorList>
            <person name="Liechti N."/>
            <person name="Schurch N."/>
            <person name="Bruggmann R."/>
            <person name="Wittwer M."/>
        </authorList>
    </citation>
    <scope>NUCLEOTIDE SEQUENCE [LARGE SCALE GENOMIC DNA]</scope>
    <source>
        <strain evidence="2 3">ATCC 30569</strain>
    </source>
</reference>
<proteinExistence type="predicted"/>
<name>A0AA88H5B6_NAELO</name>
<dbReference type="PANTHER" id="PTHR31896:SF64">
    <property type="entry name" value="TRICHOTHECENE 3-O-ACETYLTRANSFERASE"/>
    <property type="match status" value="1"/>
</dbReference>
<evidence type="ECO:0000313" key="2">
    <source>
        <dbReference type="EMBL" id="KAG2393784.1"/>
    </source>
</evidence>
<dbReference type="PANTHER" id="PTHR31896">
    <property type="entry name" value="FAMILY REGULATORY PROTEIN, PUTATIVE (AFU_ORTHOLOGUE AFUA_3G14730)-RELATED"/>
    <property type="match status" value="1"/>
</dbReference>
<dbReference type="InterPro" id="IPR051283">
    <property type="entry name" value="Sec_Metabolite_Acyltrans"/>
</dbReference>
<dbReference type="RefSeq" id="XP_044555678.1">
    <property type="nucleotide sequence ID" value="XM_044693088.1"/>
</dbReference>
<dbReference type="Gene3D" id="3.30.559.10">
    <property type="entry name" value="Chloramphenicol acetyltransferase-like domain"/>
    <property type="match status" value="2"/>
</dbReference>
<organism evidence="2 3">
    <name type="scientific">Naegleria lovaniensis</name>
    <name type="common">Amoeba</name>
    <dbReference type="NCBI Taxonomy" id="51637"/>
    <lineage>
        <taxon>Eukaryota</taxon>
        <taxon>Discoba</taxon>
        <taxon>Heterolobosea</taxon>
        <taxon>Tetramitia</taxon>
        <taxon>Eutetramitia</taxon>
        <taxon>Vahlkampfiidae</taxon>
        <taxon>Naegleria</taxon>
    </lineage>
</organism>
<comment type="caution">
    <text evidence="2">The sequence shown here is derived from an EMBL/GenBank/DDBJ whole genome shotgun (WGS) entry which is preliminary data.</text>
</comment>
<dbReference type="GeneID" id="68096003"/>
<evidence type="ECO:0000256" key="1">
    <source>
        <dbReference type="ARBA" id="ARBA00022679"/>
    </source>
</evidence>
<keyword evidence="3" id="KW-1185">Reference proteome</keyword>
<protein>
    <submittedName>
        <fullName evidence="2">Uncharacterized protein</fullName>
    </submittedName>
</protein>
<dbReference type="Proteomes" id="UP000816034">
    <property type="component" value="Unassembled WGS sequence"/>
</dbReference>
<dbReference type="EMBL" id="PYSW02000001">
    <property type="protein sequence ID" value="KAG2393784.1"/>
    <property type="molecule type" value="Genomic_DNA"/>
</dbReference>
<dbReference type="GO" id="GO:0016740">
    <property type="term" value="F:transferase activity"/>
    <property type="evidence" value="ECO:0007669"/>
    <property type="project" value="UniProtKB-KW"/>
</dbReference>
<evidence type="ECO:0000313" key="3">
    <source>
        <dbReference type="Proteomes" id="UP000816034"/>
    </source>
</evidence>
<accession>A0AA88H5B6</accession>
<sequence>MRDFIAAKLLVSPAIRRKEGDLSLLPDCCTVHKVTPVPPESETEIEFYTAAKVTVLAPVDMYTIFNTSAILYSLAYDCSIDDNMLIRSLSNVLFYFPCIGAKFRELNTNNDQDMKMLTDQERDLIQNRRKKVAVLDHTNRFMNVIVCRKDSKTFLKNCISSHTMDIASIIDHPQFLDEFIVENEVAIPYSKKELSRIQITYLEDCNKMVISLSLNHSAGGAELGHYFLQCWSEMVRCGKISEKPTVSRLELILAKNKLDHIFQYTHPEVKSIFHEYVFNMAKTMLTCRFKVRKVVLGKEKIDSFKDQIRNKLGERAPKILSANDIICGILFKMMAHGNSNLSDDTILNLRIVSNYKYIYPPIMFDTLSKIFVGNSQMPIWIAKSKSELCKMSLEECIALVRSQVQEQYSETNVRKFIEETSKSYHDERRSDWYRPIMTNQRTTLSFSNWSIFKFLDIDFGQGKPSRLLNLKDIEAVHIAFCMQQTENTFTLSCGLTDEEWTYMSSLISLFLF</sequence>